<dbReference type="Pfam" id="PF13550">
    <property type="entry name" value="Phage-tail_3"/>
    <property type="match status" value="1"/>
</dbReference>
<dbReference type="InterPro" id="IPR032876">
    <property type="entry name" value="J_dom"/>
</dbReference>
<dbReference type="Pfam" id="PF13547">
    <property type="entry name" value="GTA_TIM"/>
    <property type="match status" value="1"/>
</dbReference>
<evidence type="ECO:0000313" key="4">
    <source>
        <dbReference type="EMBL" id="MQT12315.1"/>
    </source>
</evidence>
<protein>
    <recommendedName>
        <fullName evidence="6">Host specificity protein</fullName>
    </recommendedName>
</protein>
<feature type="domain" description="Rcc01698-like C-terminal" evidence="3">
    <location>
        <begin position="1042"/>
        <end position="1140"/>
    </location>
</feature>
<evidence type="ECO:0008006" key="6">
    <source>
        <dbReference type="Google" id="ProtNLM"/>
    </source>
</evidence>
<accession>A0A6A7Y0P6</accession>
<gene>
    <name evidence="4" type="ORF">F0357_06490</name>
</gene>
<proteinExistence type="predicted"/>
<feature type="domain" description="Tip attachment protein J" evidence="2">
    <location>
        <begin position="787"/>
        <end position="952"/>
    </location>
</feature>
<dbReference type="InterPro" id="IPR025195">
    <property type="entry name" value="GTA_TIM_dom"/>
</dbReference>
<dbReference type="EMBL" id="VWNA01000001">
    <property type="protein sequence ID" value="MQT12315.1"/>
    <property type="molecule type" value="Genomic_DNA"/>
</dbReference>
<keyword evidence="5" id="KW-1185">Reference proteome</keyword>
<dbReference type="CDD" id="cd19607">
    <property type="entry name" value="GTA_TIM-barrel-like"/>
    <property type="match status" value="1"/>
</dbReference>
<organism evidence="4 5">
    <name type="scientific">Segnochrobactrum spirostomi</name>
    <dbReference type="NCBI Taxonomy" id="2608987"/>
    <lineage>
        <taxon>Bacteria</taxon>
        <taxon>Pseudomonadati</taxon>
        <taxon>Pseudomonadota</taxon>
        <taxon>Alphaproteobacteria</taxon>
        <taxon>Hyphomicrobiales</taxon>
        <taxon>Segnochrobactraceae</taxon>
        <taxon>Segnochrobactrum</taxon>
    </lineage>
</organism>
<evidence type="ECO:0000259" key="3">
    <source>
        <dbReference type="Pfam" id="PF23666"/>
    </source>
</evidence>
<dbReference type="Gene3D" id="3.20.20.80">
    <property type="entry name" value="Glycosidases"/>
    <property type="match status" value="1"/>
</dbReference>
<evidence type="ECO:0000313" key="5">
    <source>
        <dbReference type="Proteomes" id="UP000332515"/>
    </source>
</evidence>
<dbReference type="Proteomes" id="UP000332515">
    <property type="component" value="Unassembled WGS sequence"/>
</dbReference>
<sequence length="1297" mass="137685">MATLVLQAAGTALGGLLGPVGALVGGALGALGGSVVDQSLFGTGRSVEGPRLDSVAFQGGAEGTPLPRVYGRARLAGTVIWARPFEEVASRESVGGKGGGSGTTATSYSYFADFAVALCDGPIHRVARIWADGEPLDLTRVTLRVHRGSEDQAGDPLIAAKEGAAPAFRGTAYIVFERLPLEAYGNRLPQLSFEVIRVVDALEPMIRAVTLIPGATEYGYETVPVRERARFGGGSLLNRHIATGHSDLESSLDDLQSLCPNLEKVALVTAWFGDDLRAGHCRLKPKVESRTRVTRTRPWIVSGVERSDAEEVSRTDGASNYGGTPADSSVIAGIKAIKARGLRVTLYPFIMMDVPADNDLPDPYGGARQAAFPWRGRITLATAPGRSGSTDRTAAAAAEIATFVGTTRTSAFRVSGGQVAFTGSPTDWSYRRLILHYAHLAVAAGGVDAFLIGAEMRGLTTARSGRAEFPFVQALMALAADVRSILGPGTAIGYGADWSEYFGHHPQDGSGDVLFHLDPLWASPDVDFVGIDAYWPLADWRDGAGGDAARAPSTYDLDHLAGNVAGGEGYDWFYASVADRVAGVRTPIADGAYGKPWTFRYKDVAAWWSNLHVDRIGGVENAGPTPWRPQMKPIRLTEAGCPAIDRGANQPNVFIDPKSAESFAPYFSNGARDDAIQRRYLEALIGALDPASPRFDGTANPAAGAGGRMIDPSDIHLWTWDARPWPAFPRLGALWADGGNWERGHWLTGRLGGTTLAGLVRAIAADRGFTDFVIDGLDTVIDGYVIDRPMSARDAIAPLATAFGFTVADAGDRLRFRSLDRLPDAALGADDLVEDANGREPSLSITRTQDSELPRELRIDFLDSGRDHRATSTASRRLEGATRRIESLDLAVAASADTMQRAAEAALHDRWTARERLAFALGPSRLALEPGDVVTLAARGAVRTLLIEQVEDDGTRKVNARLLDRSVFRTAASGIGVATLPTLAAPGPPLVEILDLPPINEDVAALRPWIAASAEPWGGPYAVMRSATGDGFERVATIERAAAMGSLTAPLGPGPIDRWDRASRVRIESPSPFASLAEAAVLAGGNALAVRSASGLWEIVQFCTATLVGAELYELSGLLRAQLGTEEAMIAGHPAGAPAVLLDAALVPLPLTRAEIGRDLFHRIVRPGTDIADETATAVEGATRGRGLRPFSPVHLRMRRDGGDRVFTWIRRTRLGGDDWSAETVPLGEESELYRIEVVVGDAVVRRLDVAEPRWRYAAAEAAADFGGAPPAGAVVRVAQIAAGYGAGTAREIGIDG</sequence>
<dbReference type="RefSeq" id="WP_153479600.1">
    <property type="nucleotide sequence ID" value="NZ_VWNA01000001.1"/>
</dbReference>
<evidence type="ECO:0000259" key="1">
    <source>
        <dbReference type="Pfam" id="PF13547"/>
    </source>
</evidence>
<dbReference type="Pfam" id="PF23666">
    <property type="entry name" value="Rcc01698_C"/>
    <property type="match status" value="1"/>
</dbReference>
<comment type="caution">
    <text evidence="4">The sequence shown here is derived from an EMBL/GenBank/DDBJ whole genome shotgun (WGS) entry which is preliminary data.</text>
</comment>
<reference evidence="4 5" key="1">
    <citation type="submission" date="2019-09" db="EMBL/GenBank/DDBJ databases">
        <title>Segnochrobactrum spirostomi gen. nov., sp. nov., isolated from the ciliate Spirostomum cf. yagiui and description of a novel family, Segnochrobactraceae fam. nov. within the order Rhizobiales of the class Alphaproteobacteria.</title>
        <authorList>
            <person name="Akter S."/>
            <person name="Shazib S.U.A."/>
            <person name="Shin M.K."/>
        </authorList>
    </citation>
    <scope>NUCLEOTIDE SEQUENCE [LARGE SCALE GENOMIC DNA]</scope>
    <source>
        <strain evidence="4 5">Sp-1</strain>
    </source>
</reference>
<feature type="domain" description="GTA TIM-barrel-like" evidence="1">
    <location>
        <begin position="428"/>
        <end position="729"/>
    </location>
</feature>
<name>A0A6A7Y0P6_9HYPH</name>
<evidence type="ECO:0000259" key="2">
    <source>
        <dbReference type="Pfam" id="PF13550"/>
    </source>
</evidence>
<dbReference type="InterPro" id="IPR056490">
    <property type="entry name" value="Rcc01698_C"/>
</dbReference>